<dbReference type="Proteomes" id="UP001174909">
    <property type="component" value="Unassembled WGS sequence"/>
</dbReference>
<evidence type="ECO:0000313" key="3">
    <source>
        <dbReference type="EMBL" id="CAI8042511.1"/>
    </source>
</evidence>
<protein>
    <submittedName>
        <fullName evidence="3">Peptidoglycan-N-acetylglucosamine deacetylase BC_1960</fullName>
    </submittedName>
</protein>
<feature type="region of interest" description="Disordered" evidence="1">
    <location>
        <begin position="137"/>
        <end position="158"/>
    </location>
</feature>
<gene>
    <name evidence="3" type="ORF">GBAR_LOCUS23588</name>
</gene>
<dbReference type="Pfam" id="PF01522">
    <property type="entry name" value="Polysacc_deac_1"/>
    <property type="match status" value="1"/>
</dbReference>
<dbReference type="GO" id="GO:0004099">
    <property type="term" value="F:chitin deacetylase activity"/>
    <property type="evidence" value="ECO:0007669"/>
    <property type="project" value="UniProtKB-ARBA"/>
</dbReference>
<evidence type="ECO:0000313" key="4">
    <source>
        <dbReference type="Proteomes" id="UP001174909"/>
    </source>
</evidence>
<reference evidence="3" key="1">
    <citation type="submission" date="2023-03" db="EMBL/GenBank/DDBJ databases">
        <authorList>
            <person name="Steffen K."/>
            <person name="Cardenas P."/>
        </authorList>
    </citation>
    <scope>NUCLEOTIDE SEQUENCE</scope>
</reference>
<dbReference type="CDD" id="cd10917">
    <property type="entry name" value="CE4_NodB_like_6s_7s"/>
    <property type="match status" value="1"/>
</dbReference>
<name>A0AA35T818_GEOBA</name>
<dbReference type="InterPro" id="IPR002509">
    <property type="entry name" value="NODB_dom"/>
</dbReference>
<accession>A0AA35T818</accession>
<sequence length="280" mass="30254">MDRISVQDGLIEVSLFDRALDEPFTIISRHTMLEIDVSAAAPRVTVISTEPIEDLPLPGPERPELAVRFDPGAVSATQSGSIDFRERQTYTVQASEGQPFTATLDAPLGVWLDVRLDDSVVTSAAQRSQLVTAELPASGPWKASPAPSTTAPIVRPPRLVTPDDEGAVVYLTFDDGPHPVYTPQVLDVLARYGARATFFVVGSLAQAYPDIIQRIAAEGHTIANHTWNHEDLAGLSRAAFDETVGRTQAILADLATPCLRPPYGSVDAFTREWASSHGCR</sequence>
<dbReference type="PANTHER" id="PTHR10587">
    <property type="entry name" value="GLYCOSYL TRANSFERASE-RELATED"/>
    <property type="match status" value="1"/>
</dbReference>
<dbReference type="SUPFAM" id="SSF88713">
    <property type="entry name" value="Glycoside hydrolase/deacetylase"/>
    <property type="match status" value="1"/>
</dbReference>
<dbReference type="AlphaFoldDB" id="A0AA35T818"/>
<organism evidence="3 4">
    <name type="scientific">Geodia barretti</name>
    <name type="common">Barrett's horny sponge</name>
    <dbReference type="NCBI Taxonomy" id="519541"/>
    <lineage>
        <taxon>Eukaryota</taxon>
        <taxon>Metazoa</taxon>
        <taxon>Porifera</taxon>
        <taxon>Demospongiae</taxon>
        <taxon>Heteroscleromorpha</taxon>
        <taxon>Tetractinellida</taxon>
        <taxon>Astrophorina</taxon>
        <taxon>Geodiidae</taxon>
        <taxon>Geodia</taxon>
    </lineage>
</organism>
<dbReference type="InterPro" id="IPR050248">
    <property type="entry name" value="Polysacc_deacetylase_ArnD"/>
</dbReference>
<dbReference type="Gene3D" id="3.20.20.370">
    <property type="entry name" value="Glycoside hydrolase/deacetylase"/>
    <property type="match status" value="1"/>
</dbReference>
<dbReference type="InterPro" id="IPR011330">
    <property type="entry name" value="Glyco_hydro/deAcase_b/a-brl"/>
</dbReference>
<evidence type="ECO:0000256" key="1">
    <source>
        <dbReference type="SAM" id="MobiDB-lite"/>
    </source>
</evidence>
<feature type="domain" description="NodB homology" evidence="2">
    <location>
        <begin position="167"/>
        <end position="280"/>
    </location>
</feature>
<dbReference type="GO" id="GO:0005975">
    <property type="term" value="P:carbohydrate metabolic process"/>
    <property type="evidence" value="ECO:0007669"/>
    <property type="project" value="InterPro"/>
</dbReference>
<proteinExistence type="predicted"/>
<dbReference type="Gene3D" id="2.60.120.380">
    <property type="match status" value="1"/>
</dbReference>
<keyword evidence="4" id="KW-1185">Reference proteome</keyword>
<dbReference type="EMBL" id="CASHTH010003272">
    <property type="protein sequence ID" value="CAI8042511.1"/>
    <property type="molecule type" value="Genomic_DNA"/>
</dbReference>
<dbReference type="PROSITE" id="PS51677">
    <property type="entry name" value="NODB"/>
    <property type="match status" value="1"/>
</dbReference>
<evidence type="ECO:0000259" key="2">
    <source>
        <dbReference type="PROSITE" id="PS51677"/>
    </source>
</evidence>
<comment type="caution">
    <text evidence="3">The sequence shown here is derived from an EMBL/GenBank/DDBJ whole genome shotgun (WGS) entry which is preliminary data.</text>
</comment>